<reference evidence="4 5" key="1">
    <citation type="submission" date="2018-03" db="EMBL/GenBank/DDBJ databases">
        <title>Genomic Encyclopedia of Archaeal and Bacterial Type Strains, Phase II (KMG-II): from individual species to whole genera.</title>
        <authorList>
            <person name="Goeker M."/>
        </authorList>
    </citation>
    <scope>NUCLEOTIDE SEQUENCE [LARGE SCALE GENOMIC DNA]</scope>
    <source>
        <strain evidence="4 5">DSM 44720</strain>
    </source>
</reference>
<name>A0A2T0SKA4_9PSEU</name>
<feature type="domain" description="Gfo/Idh/MocA-like oxidoreductase N-terminal" evidence="2">
    <location>
        <begin position="11"/>
        <end position="126"/>
    </location>
</feature>
<feature type="domain" description="GFO/IDH/MocA-like oxidoreductase" evidence="3">
    <location>
        <begin position="136"/>
        <end position="264"/>
    </location>
</feature>
<evidence type="ECO:0000259" key="3">
    <source>
        <dbReference type="Pfam" id="PF22725"/>
    </source>
</evidence>
<dbReference type="InterPro" id="IPR055170">
    <property type="entry name" value="GFO_IDH_MocA-like_dom"/>
</dbReference>
<dbReference type="SUPFAM" id="SSF55347">
    <property type="entry name" value="Glyceraldehyde-3-phosphate dehydrogenase-like, C-terminal domain"/>
    <property type="match status" value="1"/>
</dbReference>
<dbReference type="Gene3D" id="3.40.50.720">
    <property type="entry name" value="NAD(P)-binding Rossmann-like Domain"/>
    <property type="match status" value="1"/>
</dbReference>
<dbReference type="Pfam" id="PF22725">
    <property type="entry name" value="GFO_IDH_MocA_C3"/>
    <property type="match status" value="1"/>
</dbReference>
<comment type="caution">
    <text evidence="4">The sequence shown here is derived from an EMBL/GenBank/DDBJ whole genome shotgun (WGS) entry which is preliminary data.</text>
</comment>
<dbReference type="InterPro" id="IPR000683">
    <property type="entry name" value="Gfo/Idh/MocA-like_OxRdtase_N"/>
</dbReference>
<proteinExistence type="predicted"/>
<dbReference type="GO" id="GO:0016491">
    <property type="term" value="F:oxidoreductase activity"/>
    <property type="evidence" value="ECO:0007669"/>
    <property type="project" value="UniProtKB-KW"/>
</dbReference>
<dbReference type="RefSeq" id="WP_106195955.1">
    <property type="nucleotide sequence ID" value="NZ_PVTF01000019.1"/>
</dbReference>
<dbReference type="SUPFAM" id="SSF51735">
    <property type="entry name" value="NAD(P)-binding Rossmann-fold domains"/>
    <property type="match status" value="1"/>
</dbReference>
<dbReference type="GO" id="GO:0000166">
    <property type="term" value="F:nucleotide binding"/>
    <property type="evidence" value="ECO:0007669"/>
    <property type="project" value="InterPro"/>
</dbReference>
<dbReference type="AlphaFoldDB" id="A0A2T0SKA4"/>
<dbReference type="PANTHER" id="PTHR43818:SF11">
    <property type="entry name" value="BCDNA.GH03377"/>
    <property type="match status" value="1"/>
</dbReference>
<dbReference type="InterPro" id="IPR036291">
    <property type="entry name" value="NAD(P)-bd_dom_sf"/>
</dbReference>
<dbReference type="Pfam" id="PF01408">
    <property type="entry name" value="GFO_IDH_MocA"/>
    <property type="match status" value="1"/>
</dbReference>
<evidence type="ECO:0000256" key="1">
    <source>
        <dbReference type="ARBA" id="ARBA00023002"/>
    </source>
</evidence>
<organism evidence="4 5">
    <name type="scientific">Umezawaea tangerina</name>
    <dbReference type="NCBI Taxonomy" id="84725"/>
    <lineage>
        <taxon>Bacteria</taxon>
        <taxon>Bacillati</taxon>
        <taxon>Actinomycetota</taxon>
        <taxon>Actinomycetes</taxon>
        <taxon>Pseudonocardiales</taxon>
        <taxon>Pseudonocardiaceae</taxon>
        <taxon>Umezawaea</taxon>
    </lineage>
</organism>
<dbReference type="InterPro" id="IPR029475">
    <property type="entry name" value="DUF6807"/>
</dbReference>
<gene>
    <name evidence="4" type="ORF">CLV43_119154</name>
</gene>
<evidence type="ECO:0000313" key="4">
    <source>
        <dbReference type="EMBL" id="PRY33842.1"/>
    </source>
</evidence>
<evidence type="ECO:0000313" key="5">
    <source>
        <dbReference type="Proteomes" id="UP000239494"/>
    </source>
</evidence>
<dbReference type="OrthoDB" id="9812981at2"/>
<evidence type="ECO:0000259" key="2">
    <source>
        <dbReference type="Pfam" id="PF01408"/>
    </source>
</evidence>
<dbReference type="InterPro" id="IPR050463">
    <property type="entry name" value="Gfo/Idh/MocA_oxidrdct_glycsds"/>
</dbReference>
<dbReference type="Gene3D" id="3.30.360.10">
    <property type="entry name" value="Dihydrodipicolinate Reductase, domain 2"/>
    <property type="match status" value="1"/>
</dbReference>
<protein>
    <submittedName>
        <fullName evidence="4">Putative dehydrogenase</fullName>
    </submittedName>
</protein>
<dbReference type="Proteomes" id="UP000239494">
    <property type="component" value="Unassembled WGS sequence"/>
</dbReference>
<dbReference type="Pfam" id="PF14100">
    <property type="entry name" value="DUF6807"/>
    <property type="match status" value="1"/>
</dbReference>
<keyword evidence="5" id="KW-1185">Reference proteome</keyword>
<dbReference type="EMBL" id="PVTF01000019">
    <property type="protein sequence ID" value="PRY33842.1"/>
    <property type="molecule type" value="Genomic_DNA"/>
</dbReference>
<keyword evidence="1" id="KW-0560">Oxidoreductase</keyword>
<accession>A0A2T0SKA4</accession>
<sequence length="628" mass="68125">MTPRPNSPPTVILAGASGYGRHYLRELLHLESTGKIHFAGICEIAPLDSETQRLLGNRPSTPDLPQLLSDTHPDIGIVSTPLHTHLPLARHILTSGAHLLLEKPPTPTLRQWQELVDLSAGAACQVGFQSLGSGAVRRLADLVRRGELGEVTGFGVRGAWSRDDAYYARAPWAGRRTLDGEPVVDGAITNPYAHAVVTALAVDGGDDVSAIELELLRANDIEADDTSCLRLRTDRGTTVVIAVTLCADVEQEPVLVVHGSRGRAELHYTLDRLVLDGVEEVFDHVTPLENLLAHLADPAVPLQSPLAACGGFMRVLEAVRTAAEPVPIDRKWLRRKGNRVVVDGVDDAVVRAADELRTFAELGVPWSVLGRVAEYGVETVVPPEVVARPALHPVRTLGGAVVTGEHPVDHPWHRGIGLALPDVDGVNLWGGRSYRRDRGYVEGELGQVRQAADGTVRWCDSLGAVLLRERREIRRRVVPGGWELTWTSVLSADAEVVLNSPASLGRRGAGYGGWFWRLPDVDPALVRVVAPDGGGTDELNGVVADWLAVVVADPVAPWTAVLSGPRDPWFVRVAQYRGIGSALCWDRPRIVRPGRDLVVEVVMSLHDGVVTPTGQPDVRSKRRWDVMR</sequence>
<dbReference type="PANTHER" id="PTHR43818">
    <property type="entry name" value="BCDNA.GH03377"/>
    <property type="match status" value="1"/>
</dbReference>